<organism evidence="13">
    <name type="scientific">Prunus dulcis</name>
    <name type="common">Almond</name>
    <name type="synonym">Amygdalus dulcis</name>
    <dbReference type="NCBI Taxonomy" id="3755"/>
    <lineage>
        <taxon>Eukaryota</taxon>
        <taxon>Viridiplantae</taxon>
        <taxon>Streptophyta</taxon>
        <taxon>Embryophyta</taxon>
        <taxon>Tracheophyta</taxon>
        <taxon>Spermatophyta</taxon>
        <taxon>Magnoliopsida</taxon>
        <taxon>eudicotyledons</taxon>
        <taxon>Gunneridae</taxon>
        <taxon>Pentapetalae</taxon>
        <taxon>rosids</taxon>
        <taxon>fabids</taxon>
        <taxon>Rosales</taxon>
        <taxon>Rosaceae</taxon>
        <taxon>Amygdaloideae</taxon>
        <taxon>Amygdaleae</taxon>
        <taxon>Prunus</taxon>
    </lineage>
</organism>
<evidence type="ECO:0000256" key="2">
    <source>
        <dbReference type="ARBA" id="ARBA00009431"/>
    </source>
</evidence>
<sequence length="870" mass="97260">MGKFFILSITVCMHMLFMSLVIVEAAPESSLITQLPGFNGTFPSKHYSGYISIDGKNLFYYLVVSERSPANDPVVLWLNGGPGCSSFDGFVYEHGISLYFFCSTTTSFSFFFFFLFSIILQCFSLAVPVSPLITHHSPSPLTTHHSRKTKTKQKFHWRGGEMWDYVVDDDDDVKLASFSGPFNFAQGPPNGGLPVLHLNPYSWSKVSNIIYLDSPAGVGFSYSQDESKYQTGDLQTASDTHAFLLKWFEQFPEFLSNPFYIAGESYAGVYVPTLASQVAKGINNGTKPTLNLKGYLVGNGVTDGKFDGNALVPFAHGMALISDQIFEQVTAACGGDFHNPPNRTQCGKKFRLVYEAIDGLNIYDILEPCYHGPGTNSNNNQNNGKGNTSLPLSFQQLGTTTEKPLGVRKRMFGRAWPFRAPVEDGIVPLWPQLSNSLGVPCFAVIISYLHREKERKREREKERVSDEVATKWLNNPAVREAIHAEPESVTGPWELCTDRISYSHDAGSMIPYHRNLTTQGYRALIYSGDHDMCVPYTGSQAWTRSLGYQIVDEWRSWQSNEQVAGYLQAYQNNLTFLTIKGAGHTVPEYKPRRHWTFIHAEGELDGFYKNSNSTHTRKDNFPRHAKYSREGLPLRISSPVRAVPERTKQVVPERSSCSVPPLTSSVVAGCSLDQLFAAVDPEFESESRKRQTTAQSSTLEVGYFCLHARTAVSTSARAAEERAGADATMSTTSLLERTSQICQKVSTLDSKKKRRRNRRVKGRGIWIHTPSVAKTINSSFSVRRRKDISGTEIRPKSLRQKSPKARAMARPGSHCLAARPEKPQVHPEEQKTRPLHFRILSASAVECGRNKGKSREMEAIIQSTRNIHSL</sequence>
<evidence type="ECO:0000256" key="7">
    <source>
        <dbReference type="ARBA" id="ARBA00022801"/>
    </source>
</evidence>
<keyword evidence="8" id="KW-1015">Disulfide bond</keyword>
<dbReference type="SUPFAM" id="SSF53474">
    <property type="entry name" value="alpha/beta-Hydrolases"/>
    <property type="match status" value="2"/>
</dbReference>
<dbReference type="Pfam" id="PF00450">
    <property type="entry name" value="Peptidase_S10"/>
    <property type="match status" value="2"/>
</dbReference>
<comment type="subcellular location">
    <subcellularLocation>
        <location evidence="1">Secreted</location>
    </subcellularLocation>
</comment>
<evidence type="ECO:0000256" key="4">
    <source>
        <dbReference type="ARBA" id="ARBA00022645"/>
    </source>
</evidence>
<feature type="region of interest" description="Disordered" evidence="11">
    <location>
        <begin position="789"/>
        <end position="808"/>
    </location>
</feature>
<dbReference type="GO" id="GO:0016747">
    <property type="term" value="F:acyltransferase activity, transferring groups other than amino-acyl groups"/>
    <property type="evidence" value="ECO:0007669"/>
    <property type="project" value="TreeGrafter"/>
</dbReference>
<evidence type="ECO:0000256" key="6">
    <source>
        <dbReference type="ARBA" id="ARBA00022729"/>
    </source>
</evidence>
<keyword evidence="3" id="KW-0964">Secreted</keyword>
<keyword evidence="5 10" id="KW-0645">Protease</keyword>
<feature type="transmembrane region" description="Helical" evidence="12">
    <location>
        <begin position="98"/>
        <end position="120"/>
    </location>
</feature>
<keyword evidence="12" id="KW-0472">Membrane</keyword>
<dbReference type="PROSITE" id="PS00560">
    <property type="entry name" value="CARBOXYPEPT_SER_HIS"/>
    <property type="match status" value="1"/>
</dbReference>
<dbReference type="PANTHER" id="PTHR11802">
    <property type="entry name" value="SERINE PROTEASE FAMILY S10 SERINE CARBOXYPEPTIDASE"/>
    <property type="match status" value="1"/>
</dbReference>
<dbReference type="FunFam" id="3.40.50.11320:FF:000002">
    <property type="entry name" value="Carboxypeptidase"/>
    <property type="match status" value="1"/>
</dbReference>
<keyword evidence="6" id="KW-0732">Signal</keyword>
<accession>A0A4Y1RSE0</accession>
<keyword evidence="7 10" id="KW-0378">Hydrolase</keyword>
<evidence type="ECO:0000256" key="11">
    <source>
        <dbReference type="SAM" id="MobiDB-lite"/>
    </source>
</evidence>
<dbReference type="EC" id="3.4.16.-" evidence="10"/>
<protein>
    <recommendedName>
        <fullName evidence="10">Carboxypeptidase</fullName>
        <ecNumber evidence="10">3.4.16.-</ecNumber>
    </recommendedName>
</protein>
<dbReference type="InterPro" id="IPR018202">
    <property type="entry name" value="Ser_caboxypep_ser_AS"/>
</dbReference>
<evidence type="ECO:0000256" key="10">
    <source>
        <dbReference type="RuleBase" id="RU361156"/>
    </source>
</evidence>
<dbReference type="EMBL" id="AP019302">
    <property type="protein sequence ID" value="BBH06828.1"/>
    <property type="molecule type" value="Genomic_DNA"/>
</dbReference>
<dbReference type="InterPro" id="IPR033124">
    <property type="entry name" value="Ser_caboxypep_his_AS"/>
</dbReference>
<dbReference type="Gene3D" id="3.40.50.1820">
    <property type="entry name" value="alpha/beta hydrolase"/>
    <property type="match status" value="2"/>
</dbReference>
<dbReference type="GO" id="GO:0019748">
    <property type="term" value="P:secondary metabolic process"/>
    <property type="evidence" value="ECO:0007669"/>
    <property type="project" value="TreeGrafter"/>
</dbReference>
<evidence type="ECO:0000256" key="9">
    <source>
        <dbReference type="ARBA" id="ARBA00023180"/>
    </source>
</evidence>
<dbReference type="InterPro" id="IPR001563">
    <property type="entry name" value="Peptidase_S10"/>
</dbReference>
<reference evidence="13" key="1">
    <citation type="journal article" date="2019" name="Science">
        <title>Mutation of a bHLH transcription factor allowed almond domestication.</title>
        <authorList>
            <person name="Sanchez-Perez R."/>
            <person name="Pavan S."/>
            <person name="Mazzeo R."/>
            <person name="Moldovan C."/>
            <person name="Aiese Cigliano R."/>
            <person name="Del Cueto J."/>
            <person name="Ricciardi F."/>
            <person name="Lotti C."/>
            <person name="Ricciardi L."/>
            <person name="Dicenta F."/>
            <person name="Lopez-Marques R.L."/>
            <person name="Lindberg Moller B."/>
        </authorList>
    </citation>
    <scope>NUCLEOTIDE SEQUENCE</scope>
</reference>
<feature type="transmembrane region" description="Helical" evidence="12">
    <location>
        <begin position="6"/>
        <end position="26"/>
    </location>
</feature>
<keyword evidence="4 10" id="KW-0121">Carboxypeptidase</keyword>
<dbReference type="GO" id="GO:0005576">
    <property type="term" value="C:extracellular region"/>
    <property type="evidence" value="ECO:0007669"/>
    <property type="project" value="UniProtKB-SubCell"/>
</dbReference>
<gene>
    <name evidence="13" type="ORF">Prudu_018580</name>
</gene>
<dbReference type="GO" id="GO:0006508">
    <property type="term" value="P:proteolysis"/>
    <property type="evidence" value="ECO:0007669"/>
    <property type="project" value="UniProtKB-KW"/>
</dbReference>
<evidence type="ECO:0000313" key="13">
    <source>
        <dbReference type="EMBL" id="BBH06828.1"/>
    </source>
</evidence>
<proteinExistence type="inferred from homology"/>
<keyword evidence="12" id="KW-1133">Transmembrane helix</keyword>
<dbReference type="Gene3D" id="6.10.250.940">
    <property type="match status" value="1"/>
</dbReference>
<evidence type="ECO:0000256" key="3">
    <source>
        <dbReference type="ARBA" id="ARBA00022525"/>
    </source>
</evidence>
<comment type="similarity">
    <text evidence="2 10">Belongs to the peptidase S10 family.</text>
</comment>
<dbReference type="GO" id="GO:0004185">
    <property type="term" value="F:serine-type carboxypeptidase activity"/>
    <property type="evidence" value="ECO:0007669"/>
    <property type="project" value="UniProtKB-UniRule"/>
</dbReference>
<evidence type="ECO:0000256" key="1">
    <source>
        <dbReference type="ARBA" id="ARBA00004613"/>
    </source>
</evidence>
<dbReference type="Gene3D" id="3.40.50.11320">
    <property type="match status" value="1"/>
</dbReference>
<dbReference type="InterPro" id="IPR029058">
    <property type="entry name" value="AB_hydrolase_fold"/>
</dbReference>
<keyword evidence="9" id="KW-0325">Glycoprotein</keyword>
<evidence type="ECO:0000256" key="12">
    <source>
        <dbReference type="SAM" id="Phobius"/>
    </source>
</evidence>
<keyword evidence="12" id="KW-0812">Transmembrane</keyword>
<evidence type="ECO:0000256" key="8">
    <source>
        <dbReference type="ARBA" id="ARBA00023157"/>
    </source>
</evidence>
<dbReference type="AlphaFoldDB" id="A0A4Y1RSE0"/>
<dbReference type="PROSITE" id="PS00131">
    <property type="entry name" value="CARBOXYPEPT_SER_SER"/>
    <property type="match status" value="1"/>
</dbReference>
<dbReference type="PANTHER" id="PTHR11802:SF346">
    <property type="entry name" value="CARBOXYPEPTIDASE"/>
    <property type="match status" value="1"/>
</dbReference>
<dbReference type="PRINTS" id="PR00724">
    <property type="entry name" value="CRBOXYPTASEC"/>
</dbReference>
<evidence type="ECO:0000256" key="5">
    <source>
        <dbReference type="ARBA" id="ARBA00022670"/>
    </source>
</evidence>
<name>A0A4Y1RSE0_PRUDU</name>